<name>A0ABD2ND20_9CUCU</name>
<gene>
    <name evidence="2" type="ORF">HHI36_024203</name>
</gene>
<dbReference type="EMBL" id="JABFTP020000091">
    <property type="protein sequence ID" value="KAL3276305.1"/>
    <property type="molecule type" value="Genomic_DNA"/>
</dbReference>
<comment type="caution">
    <text evidence="2">The sequence shown here is derived from an EMBL/GenBank/DDBJ whole genome shotgun (WGS) entry which is preliminary data.</text>
</comment>
<evidence type="ECO:0000256" key="1">
    <source>
        <dbReference type="SAM" id="Coils"/>
    </source>
</evidence>
<evidence type="ECO:0000313" key="2">
    <source>
        <dbReference type="EMBL" id="KAL3276305.1"/>
    </source>
</evidence>
<sequence>HKNRDLEAKLKKLHQITKENEEKDNIIKLQKDKLIEIESKLKQNENTSCAIDKIGDAGMDNRNRISE</sequence>
<reference evidence="2 3" key="1">
    <citation type="journal article" date="2021" name="BMC Biol.">
        <title>Horizontally acquired antibacterial genes associated with adaptive radiation of ladybird beetles.</title>
        <authorList>
            <person name="Li H.S."/>
            <person name="Tang X.F."/>
            <person name="Huang Y.H."/>
            <person name="Xu Z.Y."/>
            <person name="Chen M.L."/>
            <person name="Du X.Y."/>
            <person name="Qiu B.Y."/>
            <person name="Chen P.T."/>
            <person name="Zhang W."/>
            <person name="Slipinski A."/>
            <person name="Escalona H.E."/>
            <person name="Waterhouse R.M."/>
            <person name="Zwick A."/>
            <person name="Pang H."/>
        </authorList>
    </citation>
    <scope>NUCLEOTIDE SEQUENCE [LARGE SCALE GENOMIC DNA]</scope>
    <source>
        <strain evidence="2">SYSU2018</strain>
    </source>
</reference>
<dbReference type="AlphaFoldDB" id="A0ABD2ND20"/>
<protein>
    <submittedName>
        <fullName evidence="2">Uncharacterized protein</fullName>
    </submittedName>
</protein>
<accession>A0ABD2ND20</accession>
<organism evidence="2 3">
    <name type="scientific">Cryptolaemus montrouzieri</name>
    <dbReference type="NCBI Taxonomy" id="559131"/>
    <lineage>
        <taxon>Eukaryota</taxon>
        <taxon>Metazoa</taxon>
        <taxon>Ecdysozoa</taxon>
        <taxon>Arthropoda</taxon>
        <taxon>Hexapoda</taxon>
        <taxon>Insecta</taxon>
        <taxon>Pterygota</taxon>
        <taxon>Neoptera</taxon>
        <taxon>Endopterygota</taxon>
        <taxon>Coleoptera</taxon>
        <taxon>Polyphaga</taxon>
        <taxon>Cucujiformia</taxon>
        <taxon>Coccinelloidea</taxon>
        <taxon>Coccinellidae</taxon>
        <taxon>Scymninae</taxon>
        <taxon>Scymnini</taxon>
        <taxon>Cryptolaemus</taxon>
    </lineage>
</organism>
<evidence type="ECO:0000313" key="3">
    <source>
        <dbReference type="Proteomes" id="UP001516400"/>
    </source>
</evidence>
<feature type="non-terminal residue" evidence="2">
    <location>
        <position position="67"/>
    </location>
</feature>
<dbReference type="Proteomes" id="UP001516400">
    <property type="component" value="Unassembled WGS sequence"/>
</dbReference>
<keyword evidence="1" id="KW-0175">Coiled coil</keyword>
<keyword evidence="3" id="KW-1185">Reference proteome</keyword>
<feature type="non-terminal residue" evidence="2">
    <location>
        <position position="1"/>
    </location>
</feature>
<proteinExistence type="predicted"/>
<feature type="coiled-coil region" evidence="1">
    <location>
        <begin position="3"/>
        <end position="47"/>
    </location>
</feature>